<keyword evidence="2" id="KW-1133">Transmembrane helix</keyword>
<dbReference type="EMBL" id="LT607754">
    <property type="protein sequence ID" value="SCG41626.1"/>
    <property type="molecule type" value="Genomic_DNA"/>
</dbReference>
<proteinExistence type="predicted"/>
<name>A0A1C5H6G7_9ACTN</name>
<protein>
    <recommendedName>
        <fullName evidence="5">DUF4307 domain-containing protein</fullName>
    </recommendedName>
</protein>
<accession>A0A1C5H6G7</accession>
<feature type="region of interest" description="Disordered" evidence="1">
    <location>
        <begin position="1"/>
        <end position="26"/>
    </location>
</feature>
<organism evidence="3 4">
    <name type="scientific">Micromonospora inositola</name>
    <dbReference type="NCBI Taxonomy" id="47865"/>
    <lineage>
        <taxon>Bacteria</taxon>
        <taxon>Bacillati</taxon>
        <taxon>Actinomycetota</taxon>
        <taxon>Actinomycetes</taxon>
        <taxon>Micromonosporales</taxon>
        <taxon>Micromonosporaceae</taxon>
        <taxon>Micromonospora</taxon>
    </lineage>
</organism>
<evidence type="ECO:0000256" key="2">
    <source>
        <dbReference type="SAM" id="Phobius"/>
    </source>
</evidence>
<sequence length="144" mass="15669">MTETHATITPGAPVFPAGRYGRRREPGRRRPMLPALLAVVLLATLGLLAAKLYRQYGDPRYDAQVITYTEITDSQVVVDFRVTVPAGGSATCVLRARASDGAEVGREEVTVTAQPGERRVDARHRLVTSARPFIGEVLRCRPAA</sequence>
<reference evidence="4" key="1">
    <citation type="submission" date="2016-06" db="EMBL/GenBank/DDBJ databases">
        <authorList>
            <person name="Varghese N."/>
            <person name="Submissions Spin"/>
        </authorList>
    </citation>
    <scope>NUCLEOTIDE SEQUENCE [LARGE SCALE GENOMIC DNA]</scope>
    <source>
        <strain evidence="4">DSM 43819</strain>
    </source>
</reference>
<evidence type="ECO:0000313" key="3">
    <source>
        <dbReference type="EMBL" id="SCG41626.1"/>
    </source>
</evidence>
<keyword evidence="4" id="KW-1185">Reference proteome</keyword>
<keyword evidence="2" id="KW-0472">Membrane</keyword>
<dbReference type="RefSeq" id="WP_089011113.1">
    <property type="nucleotide sequence ID" value="NZ_LT607754.1"/>
</dbReference>
<feature type="transmembrane region" description="Helical" evidence="2">
    <location>
        <begin position="32"/>
        <end position="53"/>
    </location>
</feature>
<dbReference type="Proteomes" id="UP000198221">
    <property type="component" value="Chromosome I"/>
</dbReference>
<gene>
    <name evidence="3" type="ORF">GA0070613_0898</name>
</gene>
<evidence type="ECO:0000256" key="1">
    <source>
        <dbReference type="SAM" id="MobiDB-lite"/>
    </source>
</evidence>
<dbReference type="Pfam" id="PF14155">
    <property type="entry name" value="DUF4307"/>
    <property type="match status" value="1"/>
</dbReference>
<evidence type="ECO:0008006" key="5">
    <source>
        <dbReference type="Google" id="ProtNLM"/>
    </source>
</evidence>
<dbReference type="AlphaFoldDB" id="A0A1C5H6G7"/>
<keyword evidence="2" id="KW-0812">Transmembrane</keyword>
<evidence type="ECO:0000313" key="4">
    <source>
        <dbReference type="Proteomes" id="UP000198221"/>
    </source>
</evidence>
<dbReference type="OrthoDB" id="3542971at2"/>
<dbReference type="InterPro" id="IPR025443">
    <property type="entry name" value="DUF4307"/>
</dbReference>